<evidence type="ECO:0000259" key="1">
    <source>
        <dbReference type="Pfam" id="PF03968"/>
    </source>
</evidence>
<dbReference type="Gene3D" id="2.60.450.10">
    <property type="entry name" value="Lipopolysaccharide (LPS) transport protein A like domain"/>
    <property type="match status" value="1"/>
</dbReference>
<dbReference type="AlphaFoldDB" id="A0A964FIU7"/>
<evidence type="ECO:0000313" key="3">
    <source>
        <dbReference type="Proteomes" id="UP000729733"/>
    </source>
</evidence>
<sequence>MSFGLLSPSRSLELIGTTIISALIVVAMPWSMQAQSTAKQGEITLKSDVQESNSQTGIITAKGNVKINYPARQIQATAAQAQYYSRERRLILTGDVYVIQEGNSMRAETLTYLIDEERFIATPQSDRQVESTYIITNPE</sequence>
<dbReference type="EMBL" id="JADWDC010000052">
    <property type="protein sequence ID" value="MCC0178724.1"/>
    <property type="molecule type" value="Genomic_DNA"/>
</dbReference>
<organism evidence="2 3">
    <name type="scientific">Waterburya agarophytonicola KI4</name>
    <dbReference type="NCBI Taxonomy" id="2874699"/>
    <lineage>
        <taxon>Bacteria</taxon>
        <taxon>Bacillati</taxon>
        <taxon>Cyanobacteriota</taxon>
        <taxon>Cyanophyceae</taxon>
        <taxon>Pleurocapsales</taxon>
        <taxon>Hyellaceae</taxon>
        <taxon>Waterburya</taxon>
        <taxon>Waterburya agarophytonicola</taxon>
    </lineage>
</organism>
<accession>A0A964FIU7</accession>
<dbReference type="Proteomes" id="UP000729733">
    <property type="component" value="Unassembled WGS sequence"/>
</dbReference>
<dbReference type="InterPro" id="IPR005653">
    <property type="entry name" value="OstA-like_N"/>
</dbReference>
<evidence type="ECO:0000313" key="2">
    <source>
        <dbReference type="EMBL" id="MCC0178724.1"/>
    </source>
</evidence>
<reference evidence="2" key="1">
    <citation type="journal article" date="2021" name="Antonie Van Leeuwenhoek">
        <title>Draft genome and description of Waterburya agarophytonicola gen. nov. sp. nov. (Pleurocapsales, Cyanobacteria): a seaweed symbiont.</title>
        <authorList>
            <person name="Bonthond G."/>
            <person name="Shalygin S."/>
            <person name="Bayer T."/>
            <person name="Weinberger F."/>
        </authorList>
    </citation>
    <scope>NUCLEOTIDE SEQUENCE</scope>
    <source>
        <strain evidence="2">KI4</strain>
    </source>
</reference>
<feature type="domain" description="Organic solvent tolerance-like N-terminal" evidence="1">
    <location>
        <begin position="38"/>
        <end position="117"/>
    </location>
</feature>
<comment type="caution">
    <text evidence="2">The sequence shown here is derived from an EMBL/GenBank/DDBJ whole genome shotgun (WGS) entry which is preliminary data.</text>
</comment>
<protein>
    <submittedName>
        <fullName evidence="2">OstA family protein</fullName>
    </submittedName>
</protein>
<dbReference type="Pfam" id="PF03968">
    <property type="entry name" value="LptD_N"/>
    <property type="match status" value="1"/>
</dbReference>
<keyword evidence="3" id="KW-1185">Reference proteome</keyword>
<proteinExistence type="predicted"/>
<name>A0A964FIU7_9CYAN</name>
<gene>
    <name evidence="2" type="ORF">I4641_17270</name>
</gene>
<dbReference type="RefSeq" id="WP_369426825.1">
    <property type="nucleotide sequence ID" value="NZ_JADWDC010000052.1"/>
</dbReference>